<reference evidence="2" key="1">
    <citation type="journal article" date="2014" name="Front. Microbiol.">
        <title>High frequency of phylogenetically diverse reductive dehalogenase-homologous genes in deep subseafloor sedimentary metagenomes.</title>
        <authorList>
            <person name="Kawai M."/>
            <person name="Futagami T."/>
            <person name="Toyoda A."/>
            <person name="Takaki Y."/>
            <person name="Nishi S."/>
            <person name="Hori S."/>
            <person name="Arai W."/>
            <person name="Tsubouchi T."/>
            <person name="Morono Y."/>
            <person name="Uchiyama I."/>
            <person name="Ito T."/>
            <person name="Fujiyama A."/>
            <person name="Inagaki F."/>
            <person name="Takami H."/>
        </authorList>
    </citation>
    <scope>NUCLEOTIDE SEQUENCE</scope>
    <source>
        <strain evidence="2">Expedition CK06-06</strain>
    </source>
</reference>
<dbReference type="PANTHER" id="PTHR33269:SF17">
    <property type="entry name" value="NADH-UBIQUINONE OXIDOREDUCTASE CHAIN 6"/>
    <property type="match status" value="1"/>
</dbReference>
<dbReference type="GO" id="GO:0008137">
    <property type="term" value="F:NADH dehydrogenase (ubiquinone) activity"/>
    <property type="evidence" value="ECO:0007669"/>
    <property type="project" value="InterPro"/>
</dbReference>
<keyword evidence="1" id="KW-0812">Transmembrane</keyword>
<dbReference type="AlphaFoldDB" id="X1CVC6"/>
<proteinExistence type="predicted"/>
<dbReference type="InterPro" id="IPR042106">
    <property type="entry name" value="Nuo/plastoQ_OxRdtase_6_NuoJ"/>
</dbReference>
<accession>X1CVC6</accession>
<dbReference type="PANTHER" id="PTHR33269">
    <property type="entry name" value="NADH-UBIQUINONE OXIDOREDUCTASE CHAIN 6"/>
    <property type="match status" value="1"/>
</dbReference>
<feature type="transmembrane region" description="Helical" evidence="1">
    <location>
        <begin position="88"/>
        <end position="108"/>
    </location>
</feature>
<feature type="transmembrane region" description="Helical" evidence="1">
    <location>
        <begin position="54"/>
        <end position="76"/>
    </location>
</feature>
<feature type="transmembrane region" description="Helical" evidence="1">
    <location>
        <begin position="137"/>
        <end position="159"/>
    </location>
</feature>
<name>X1CVC6_9ZZZZ</name>
<gene>
    <name evidence="2" type="ORF">S01H4_39131</name>
</gene>
<organism evidence="2">
    <name type="scientific">marine sediment metagenome</name>
    <dbReference type="NCBI Taxonomy" id="412755"/>
    <lineage>
        <taxon>unclassified sequences</taxon>
        <taxon>metagenomes</taxon>
        <taxon>ecological metagenomes</taxon>
    </lineage>
</organism>
<evidence type="ECO:0008006" key="3">
    <source>
        <dbReference type="Google" id="ProtNLM"/>
    </source>
</evidence>
<dbReference type="InterPro" id="IPR001457">
    <property type="entry name" value="NADH_UbQ/plastoQ_OxRdtase_su6"/>
</dbReference>
<protein>
    <recommendedName>
        <fullName evidence="3">NADH-quinone oxidoreductase subunit J</fullName>
    </recommendedName>
</protein>
<feature type="transmembrane region" description="Helical" evidence="1">
    <location>
        <begin position="31"/>
        <end position="48"/>
    </location>
</feature>
<evidence type="ECO:0000256" key="1">
    <source>
        <dbReference type="SAM" id="Phobius"/>
    </source>
</evidence>
<keyword evidence="1" id="KW-0472">Membrane</keyword>
<dbReference type="Gene3D" id="1.20.120.1200">
    <property type="entry name" value="NADH-ubiquinone/plastoquinone oxidoreductase chain 6, subunit NuoJ"/>
    <property type="match status" value="1"/>
</dbReference>
<keyword evidence="1" id="KW-1133">Transmembrane helix</keyword>
<evidence type="ECO:0000313" key="2">
    <source>
        <dbReference type="EMBL" id="GAG96917.1"/>
    </source>
</evidence>
<feature type="transmembrane region" description="Helical" evidence="1">
    <location>
        <begin position="6"/>
        <end position="24"/>
    </location>
</feature>
<sequence>MGLVIAFWILAVVGILAALGVVLLRNVFRAALSLVLCFLAVAGLYVTLSADFLAAVQVLIYVGAISVLIILAIMMTREVQRGSLSNKLQIPAFVVAVLFLGVLVFTVTNTPWQIAGTPPLEPTTAALATRLFGEGGFVLPVEIAALLLLSAILGAIVLAREK</sequence>
<dbReference type="EMBL" id="BART01021162">
    <property type="protein sequence ID" value="GAG96917.1"/>
    <property type="molecule type" value="Genomic_DNA"/>
</dbReference>
<comment type="caution">
    <text evidence="2">The sequence shown here is derived from an EMBL/GenBank/DDBJ whole genome shotgun (WGS) entry which is preliminary data.</text>
</comment>
<dbReference type="Pfam" id="PF00499">
    <property type="entry name" value="Oxidored_q3"/>
    <property type="match status" value="1"/>
</dbReference>